<dbReference type="EMBL" id="VIWY01000005">
    <property type="protein sequence ID" value="TWG12575.1"/>
    <property type="molecule type" value="Genomic_DNA"/>
</dbReference>
<dbReference type="AlphaFoldDB" id="A0A561VLT1"/>
<dbReference type="Proteomes" id="UP000320239">
    <property type="component" value="Unassembled WGS sequence"/>
</dbReference>
<evidence type="ECO:0000313" key="3">
    <source>
        <dbReference type="EMBL" id="TWG12575.1"/>
    </source>
</evidence>
<gene>
    <name evidence="3" type="ORF">FHX34_105442</name>
</gene>
<dbReference type="PROSITE" id="PS50231">
    <property type="entry name" value="RICIN_B_LECTIN"/>
    <property type="match status" value="1"/>
</dbReference>
<feature type="signal peptide" evidence="1">
    <location>
        <begin position="1"/>
        <end position="26"/>
    </location>
</feature>
<dbReference type="RefSeq" id="WP_164466015.1">
    <property type="nucleotide sequence ID" value="NZ_BOMX01000095.1"/>
</dbReference>
<keyword evidence="4" id="KW-1185">Reference proteome</keyword>
<keyword evidence="1" id="KW-0732">Signal</keyword>
<comment type="caution">
    <text evidence="3">The sequence shown here is derived from an EMBL/GenBank/DDBJ whole genome shotgun (WGS) entry which is preliminary data.</text>
</comment>
<reference evidence="3 4" key="1">
    <citation type="submission" date="2019-06" db="EMBL/GenBank/DDBJ databases">
        <title>Sequencing the genomes of 1000 actinobacteria strains.</title>
        <authorList>
            <person name="Klenk H.-P."/>
        </authorList>
    </citation>
    <scope>NUCLEOTIDE SEQUENCE [LARGE SCALE GENOMIC DNA]</scope>
    <source>
        <strain evidence="3 4">DSM 43866</strain>
    </source>
</reference>
<dbReference type="GO" id="GO:0030246">
    <property type="term" value="F:carbohydrate binding"/>
    <property type="evidence" value="ECO:0007669"/>
    <property type="project" value="UniProtKB-KW"/>
</dbReference>
<evidence type="ECO:0000256" key="1">
    <source>
        <dbReference type="SAM" id="SignalP"/>
    </source>
</evidence>
<dbReference type="CDD" id="cd00161">
    <property type="entry name" value="beta-trefoil_Ricin-like"/>
    <property type="match status" value="1"/>
</dbReference>
<dbReference type="SMART" id="SM00458">
    <property type="entry name" value="RICIN"/>
    <property type="match status" value="1"/>
</dbReference>
<dbReference type="InterPro" id="IPR035992">
    <property type="entry name" value="Ricin_B-like_lectins"/>
</dbReference>
<feature type="domain" description="Ricin B lectin" evidence="2">
    <location>
        <begin position="50"/>
        <end position="198"/>
    </location>
</feature>
<dbReference type="InterPro" id="IPR000772">
    <property type="entry name" value="Ricin_B_lectin"/>
</dbReference>
<dbReference type="Gene3D" id="2.80.10.50">
    <property type="match status" value="3"/>
</dbReference>
<dbReference type="SUPFAM" id="SSF50370">
    <property type="entry name" value="Ricin B-like lectins"/>
    <property type="match status" value="1"/>
</dbReference>
<accession>A0A561VLT1</accession>
<sequence>MACAGIGRALSAISLVVLSPAGAAGAAPLTPHDLVAEKLEDPAARPVGRGYIYHEYVARHSQKCLDVKYGGRSDGADVIQWRCHGGDNQSWRFAITDWPDFWGTTYVNLINERSGKCLDVKYGSKTDGADVIQWRCHDGDNQKWTPILIAQAGGRNYFLIKNKGSGKCLDVKGSDVGDGADVIQWRCRSSKNQEWEEITSKGVGAAAMKHATVIPPGIRGADPVVAAVFSDPRSTATTRPS</sequence>
<name>A0A561VLT1_ACTTI</name>
<proteinExistence type="predicted"/>
<evidence type="ECO:0000259" key="2">
    <source>
        <dbReference type="SMART" id="SM00458"/>
    </source>
</evidence>
<keyword evidence="3" id="KW-0430">Lectin</keyword>
<dbReference type="Pfam" id="PF14200">
    <property type="entry name" value="RicinB_lectin_2"/>
    <property type="match status" value="1"/>
</dbReference>
<evidence type="ECO:0000313" key="4">
    <source>
        <dbReference type="Proteomes" id="UP000320239"/>
    </source>
</evidence>
<protein>
    <submittedName>
        <fullName evidence="3">Ricin-type beta-trefoil lectin protein</fullName>
    </submittedName>
</protein>
<organism evidence="3 4">
    <name type="scientific">Actinoplanes teichomyceticus</name>
    <dbReference type="NCBI Taxonomy" id="1867"/>
    <lineage>
        <taxon>Bacteria</taxon>
        <taxon>Bacillati</taxon>
        <taxon>Actinomycetota</taxon>
        <taxon>Actinomycetes</taxon>
        <taxon>Micromonosporales</taxon>
        <taxon>Micromonosporaceae</taxon>
        <taxon>Actinoplanes</taxon>
    </lineage>
</organism>
<feature type="chain" id="PRO_5021982139" evidence="1">
    <location>
        <begin position="27"/>
        <end position="241"/>
    </location>
</feature>